<feature type="region of interest" description="Disordered" evidence="4">
    <location>
        <begin position="348"/>
        <end position="388"/>
    </location>
</feature>
<keyword evidence="7" id="KW-1185">Reference proteome</keyword>
<dbReference type="PRINTS" id="PR00069">
    <property type="entry name" value="ALDKETRDTASE"/>
</dbReference>
<evidence type="ECO:0000256" key="1">
    <source>
        <dbReference type="ARBA" id="ARBA00007905"/>
    </source>
</evidence>
<feature type="compositionally biased region" description="Basic and acidic residues" evidence="4">
    <location>
        <begin position="371"/>
        <end position="380"/>
    </location>
</feature>
<dbReference type="Pfam" id="PF00248">
    <property type="entry name" value="Aldo_ket_red"/>
    <property type="match status" value="1"/>
</dbReference>
<feature type="compositionally biased region" description="Basic and acidic residues" evidence="4">
    <location>
        <begin position="348"/>
        <end position="362"/>
    </location>
</feature>
<feature type="region of interest" description="Disordered" evidence="4">
    <location>
        <begin position="174"/>
        <end position="195"/>
    </location>
</feature>
<dbReference type="InterPro" id="IPR018170">
    <property type="entry name" value="Aldo/ket_reductase_CS"/>
</dbReference>
<dbReference type="PROSITE" id="PS00062">
    <property type="entry name" value="ALDOKETO_REDUCTASE_2"/>
    <property type="match status" value="1"/>
</dbReference>
<dbReference type="InterPro" id="IPR020471">
    <property type="entry name" value="AKR"/>
</dbReference>
<dbReference type="EMBL" id="KZ150401">
    <property type="protein sequence ID" value="PZC71014.1"/>
    <property type="molecule type" value="Genomic_DNA"/>
</dbReference>
<protein>
    <recommendedName>
        <fullName evidence="5">NADP-dependent oxidoreductase domain-containing protein</fullName>
    </recommendedName>
</protein>
<gene>
    <name evidence="6" type="primary">HaOG214439</name>
    <name evidence="6" type="ORF">B5X24_HaOG214439</name>
</gene>
<name>A0A2W1BAR3_HELAM</name>
<feature type="region of interest" description="Disordered" evidence="4">
    <location>
        <begin position="833"/>
        <end position="856"/>
    </location>
</feature>
<evidence type="ECO:0000313" key="6">
    <source>
        <dbReference type="EMBL" id="PZC71014.1"/>
    </source>
</evidence>
<dbReference type="InterPro" id="IPR023210">
    <property type="entry name" value="NADP_OxRdtase_dom"/>
</dbReference>
<organism evidence="6 7">
    <name type="scientific">Helicoverpa armigera</name>
    <name type="common">Cotton bollworm</name>
    <name type="synonym">Heliothis armigera</name>
    <dbReference type="NCBI Taxonomy" id="29058"/>
    <lineage>
        <taxon>Eukaryota</taxon>
        <taxon>Metazoa</taxon>
        <taxon>Ecdysozoa</taxon>
        <taxon>Arthropoda</taxon>
        <taxon>Hexapoda</taxon>
        <taxon>Insecta</taxon>
        <taxon>Pterygota</taxon>
        <taxon>Neoptera</taxon>
        <taxon>Endopterygota</taxon>
        <taxon>Lepidoptera</taxon>
        <taxon>Glossata</taxon>
        <taxon>Ditrysia</taxon>
        <taxon>Noctuoidea</taxon>
        <taxon>Noctuidae</taxon>
        <taxon>Heliothinae</taxon>
        <taxon>Helicoverpa</taxon>
    </lineage>
</organism>
<keyword evidence="2" id="KW-0521">NADP</keyword>
<dbReference type="PROSITE" id="PS00798">
    <property type="entry name" value="ALDOKETO_REDUCTASE_1"/>
    <property type="match status" value="1"/>
</dbReference>
<feature type="domain" description="NADP-dependent oxidoreductase" evidence="5">
    <location>
        <begin position="1899"/>
        <end position="2156"/>
    </location>
</feature>
<proteinExistence type="inferred from homology"/>
<accession>A0A2W1BAR3</accession>
<dbReference type="InterPro" id="IPR036812">
    <property type="entry name" value="NAD(P)_OxRdtase_dom_sf"/>
</dbReference>
<dbReference type="PANTHER" id="PTHR11732">
    <property type="entry name" value="ALDO/KETO REDUCTASE"/>
    <property type="match status" value="1"/>
</dbReference>
<feature type="region of interest" description="Disordered" evidence="4">
    <location>
        <begin position="37"/>
        <end position="61"/>
    </location>
</feature>
<evidence type="ECO:0000256" key="3">
    <source>
        <dbReference type="ARBA" id="ARBA00023002"/>
    </source>
</evidence>
<dbReference type="OrthoDB" id="416253at2759"/>
<evidence type="ECO:0000256" key="4">
    <source>
        <dbReference type="SAM" id="MobiDB-lite"/>
    </source>
</evidence>
<evidence type="ECO:0000259" key="5">
    <source>
        <dbReference type="Pfam" id="PF00248"/>
    </source>
</evidence>
<feature type="compositionally biased region" description="Basic and acidic residues" evidence="4">
    <location>
        <begin position="837"/>
        <end position="856"/>
    </location>
</feature>
<keyword evidence="3" id="KW-0560">Oxidoreductase</keyword>
<dbReference type="Gene3D" id="3.20.20.100">
    <property type="entry name" value="NADP-dependent oxidoreductase domain"/>
    <property type="match status" value="1"/>
</dbReference>
<dbReference type="GO" id="GO:0016491">
    <property type="term" value="F:oxidoreductase activity"/>
    <property type="evidence" value="ECO:0007669"/>
    <property type="project" value="UniProtKB-KW"/>
</dbReference>
<comment type="similarity">
    <text evidence="1">Belongs to the aldo/keto reductase family.</text>
</comment>
<sequence length="2180" mass="245982">MEVGHSRLLKFFKEGYKTPNMEEVPVIKIQKEYKNPENVESEVPGTQTIRESDDKNIGASSDIGTSEIQITSSEFTLSPVITVTKKETSLTKGDLKLQKVTVTEDIAEDELKNGGFETSEVGQLIHTNRHTDAITIESENTEIQKMDGEEKSQDEKKSKIPMLRLRQAVEKVKKERAAQKAKEKPRRSSIPKLKDAKKVVKRDTSLKIEPRVDDEFDKLYEEIVDNKQKDIDDKLLTVTIDDPDKIETKFEEIIHAYDEDEQERHTVTRISKIPALRRKDDEKPSRIGALIDRAKEKSATSETKLKDGGFKVTASTIRTKRFSRGNSRDLSKEEQQIEVTETIHIKENGDDDVFGKEAKTETSSRSITKNVTKDDQKADSETLDSNEDVKNITSENLEKVDGTTNKNKRFTRTVSKEMRERRLNRDLNRNLEEVRKATSKKIKENLTAAKVSEIDDINVTKEDVQAKPEKEKIIRAVSREIKKDGQNISNTETVTVENLEDGGTRTVTTKTTVTETLKVGEPVITERIVRNISREIDNDNIETVVTTEEIKDGGTKKISKEIVKGIPVRKERFTRGISREMGNIKPKINLEKEIISKEDNTDDTKREQTEKEGVTGIPVYTKVTRSFSKGKIHNVEMSRTIEWKPADVVTTKNYSRSVSEKVTKKEFQDTDMKSFEKPPIINEDAEKVAHKSNADTKTQNDIITSGKKIPKDPILEAKIKDTVKDIASKITTKKVTEYNTEEQVTNIEKNTFKLSKTATNVDDLKVSQEIGTQMSVDYKATYSSTARDVNHKEIGTQMSVVETKTSKVSSVKDNTESREIGTQISVDFTKVQQNNSDKVEKEAKDKENGDSLEQEKDSYKVEATVLKGNVSRLKEKIVNNNVGVTKQEKEELPKKKSVLSKIAIFENLEPKEIVEVPKRKIKCKYVPPAKYQTNSEDEIPQEQAKTDSIADSNKVEIKNYAEVIYTNEPKIVKEYLKTEEGYGQNEITEKTTVIHTEQSTIQFEQNQKILGTATVLPAIIDFKPESSEIGFAETLPAKIDSNISENKVENATLLPAKLDFSSNQSPKEESTSPKILIRNDKPIDMPVIIPARINYEADIGKVKPGKLNLNNWNSQVEINKSTVDKIEVFRSDSLQEIASTLPAKINIKTDESQIQVSKNLPGIVDFKKEGNQYHEAVILPAQIGVVSTEIPFETAEILPAKIEFNAEDIQREGEDNVSNNKDIKTNEYIVANVTKEPVIVNIETDTILIKTPTILPAKLDNDIIKHDSSQKEISSKPKPGKINLDLWKDKVESNKTVVNKTAIKINKSVETSKAFTGKVDFKSYDKQVKETQGNNVFHRREYKVEIAKTLPAQIDLSTTRHNTEAEHIDQGKIDSIGAEIQSEIIDISPATIESSSNKAQVETPTLLPAKIDFGTPNSQNAELRTSSDKNPLESRVEEAKILPAVLQFETYESKAEISETVQDNIYYSSTENKAESIIISSNDVNIEEIKPIPGKLDLKAWENQVEENKILVDRLEVFRSESQEEIAKTLPAIIDFKTYEVTETDENDSELNNNVYKVESPTDEDTHSYTVHADNHDSLSGAKNKMYLINKENRDQNSTDIDYEKRVDELHAKTYSITDISKQSHKAEIVSTETAFESYTTEESLSTNDYEHYSATNKAQNEFTKSTSAYVTEHNSIEDFKRTKSLIETTNQHTVNRIITSENELNSVTNKVQNDTNLEAVRETNENVFNFNVDRAHNSLITSAYGTEDFKSSEELKRAKSLAELDLGDAVNGKVRRIVGRIKSVDFARRDSVKTEINVKELPKKLTVLEKIALFEGKASTSHIQTTTPRSSTTKRPNMPVISEEDYLKRIEELTSGKTKYGRYEKMNYLVLADGSKMPVLAVGTALLDPRLIKYQIGAAIDLGYRAIDTAYIYGNEKEVGEAIQAKIDDGTVRREDLYIISKLWSTFHRTDLVEQACRASLEKMGLEYFDLYMIHNPMSFKEGSDPIPKIATVIQYSQHDYLDAWYGMEDLVNKGLVRSIGVSNFNSQQIQRILDKGRLKPMVNQVECHPYLTQERLDNFCAERNITLSAYGVLGSKGTPADMKSSFTPVIDDALVKVIASGSAVSPAQLLIRYQIERGHNVVVKASSAAHMWDNLQALSFNLDKLQVNALNALNKNKRTFTFKGMGDTHKNYPFSTIF</sequence>
<dbReference type="FunFam" id="3.20.20.100:FF:000006">
    <property type="entry name" value="Aldo-keto reductase family 1 member A1"/>
    <property type="match status" value="1"/>
</dbReference>
<dbReference type="SUPFAM" id="SSF51430">
    <property type="entry name" value="NAD(P)-linked oxidoreductase"/>
    <property type="match status" value="1"/>
</dbReference>
<reference evidence="6 7" key="1">
    <citation type="journal article" date="2017" name="BMC Biol.">
        <title>Genomic innovations, transcriptional plasticity and gene loss underlying the evolution and divergence of two highly polyphagous and invasive Helicoverpa pest species.</title>
        <authorList>
            <person name="Pearce S.L."/>
            <person name="Clarke D.F."/>
            <person name="East P.D."/>
            <person name="Elfekih S."/>
            <person name="Gordon K.H."/>
            <person name="Jermiin L.S."/>
            <person name="McGaughran A."/>
            <person name="Oakeshott J.G."/>
            <person name="Papanikolaou A."/>
            <person name="Perera O.P."/>
            <person name="Rane R.V."/>
            <person name="Richards S."/>
            <person name="Tay W.T."/>
            <person name="Walsh T.K."/>
            <person name="Anderson A."/>
            <person name="Anderson C.J."/>
            <person name="Asgari S."/>
            <person name="Board P.G."/>
            <person name="Bretschneider A."/>
            <person name="Campbell P.M."/>
            <person name="Chertemps T."/>
            <person name="Christeller J.T."/>
            <person name="Coppin C.W."/>
            <person name="Downes S.J."/>
            <person name="Duan G."/>
            <person name="Farnsworth C.A."/>
            <person name="Good R.T."/>
            <person name="Han L.B."/>
            <person name="Han Y.C."/>
            <person name="Hatje K."/>
            <person name="Horne I."/>
            <person name="Huang Y.P."/>
            <person name="Hughes D.S."/>
            <person name="Jacquin-Joly E."/>
            <person name="James W."/>
            <person name="Jhangiani S."/>
            <person name="Kollmar M."/>
            <person name="Kuwar S.S."/>
            <person name="Li S."/>
            <person name="Liu N.Y."/>
            <person name="Maibeche M.T."/>
            <person name="Miller J.R."/>
            <person name="Montagne N."/>
            <person name="Perry T."/>
            <person name="Qu J."/>
            <person name="Song S.V."/>
            <person name="Sutton G.G."/>
            <person name="Vogel H."/>
            <person name="Walenz B.P."/>
            <person name="Xu W."/>
            <person name="Zhang H.J."/>
            <person name="Zou Z."/>
            <person name="Batterham P."/>
            <person name="Edwards O.R."/>
            <person name="Feyereisen R."/>
            <person name="Gibbs R.A."/>
            <person name="Heckel D.G."/>
            <person name="McGrath A."/>
            <person name="Robin C."/>
            <person name="Scherer S.E."/>
            <person name="Worley K.C."/>
            <person name="Wu Y.D."/>
        </authorList>
    </citation>
    <scope>NUCLEOTIDE SEQUENCE [LARGE SCALE GENOMIC DNA]</scope>
    <source>
        <strain evidence="6">Harm_GR_Male_#8</strain>
        <tissue evidence="6">Whole organism</tissue>
    </source>
</reference>
<feature type="compositionally biased region" description="Polar residues" evidence="4">
    <location>
        <begin position="1415"/>
        <end position="1424"/>
    </location>
</feature>
<dbReference type="Proteomes" id="UP000249218">
    <property type="component" value="Unassembled WGS sequence"/>
</dbReference>
<feature type="region of interest" description="Disordered" evidence="4">
    <location>
        <begin position="1413"/>
        <end position="1432"/>
    </location>
</feature>
<evidence type="ECO:0000256" key="2">
    <source>
        <dbReference type="ARBA" id="ARBA00022857"/>
    </source>
</evidence>
<evidence type="ECO:0000313" key="7">
    <source>
        <dbReference type="Proteomes" id="UP000249218"/>
    </source>
</evidence>